<feature type="compositionally biased region" description="Basic and acidic residues" evidence="6">
    <location>
        <begin position="43"/>
        <end position="54"/>
    </location>
</feature>
<evidence type="ECO:0000259" key="7">
    <source>
        <dbReference type="PROSITE" id="PS50103"/>
    </source>
</evidence>
<feature type="domain" description="C3H1-type" evidence="7">
    <location>
        <begin position="226"/>
        <end position="254"/>
    </location>
</feature>
<dbReference type="Proteomes" id="UP000265520">
    <property type="component" value="Unassembled WGS sequence"/>
</dbReference>
<name>A0A392MUX9_9FABA</name>
<feature type="compositionally biased region" description="Acidic residues" evidence="6">
    <location>
        <begin position="20"/>
        <end position="33"/>
    </location>
</feature>
<keyword evidence="2 5" id="KW-0863">Zinc-finger</keyword>
<dbReference type="SUPFAM" id="SSF90229">
    <property type="entry name" value="CCCH zinc finger"/>
    <property type="match status" value="1"/>
</dbReference>
<dbReference type="PROSITE" id="PS50103">
    <property type="entry name" value="ZF_C3H1"/>
    <property type="match status" value="1"/>
</dbReference>
<evidence type="ECO:0000256" key="2">
    <source>
        <dbReference type="ARBA" id="ARBA00022771"/>
    </source>
</evidence>
<evidence type="ECO:0000256" key="4">
    <source>
        <dbReference type="ARBA" id="ARBA00022884"/>
    </source>
</evidence>
<dbReference type="GO" id="GO:0005634">
    <property type="term" value="C:nucleus"/>
    <property type="evidence" value="ECO:0007669"/>
    <property type="project" value="TreeGrafter"/>
</dbReference>
<dbReference type="SMART" id="SM00356">
    <property type="entry name" value="ZnF_C3H1"/>
    <property type="match status" value="1"/>
</dbReference>
<evidence type="ECO:0000313" key="8">
    <source>
        <dbReference type="EMBL" id="MCH90488.1"/>
    </source>
</evidence>
<keyword evidence="9" id="KW-1185">Reference proteome</keyword>
<organism evidence="8 9">
    <name type="scientific">Trifolium medium</name>
    <dbReference type="NCBI Taxonomy" id="97028"/>
    <lineage>
        <taxon>Eukaryota</taxon>
        <taxon>Viridiplantae</taxon>
        <taxon>Streptophyta</taxon>
        <taxon>Embryophyta</taxon>
        <taxon>Tracheophyta</taxon>
        <taxon>Spermatophyta</taxon>
        <taxon>Magnoliopsida</taxon>
        <taxon>eudicotyledons</taxon>
        <taxon>Gunneridae</taxon>
        <taxon>Pentapetalae</taxon>
        <taxon>rosids</taxon>
        <taxon>fabids</taxon>
        <taxon>Fabales</taxon>
        <taxon>Fabaceae</taxon>
        <taxon>Papilionoideae</taxon>
        <taxon>50 kb inversion clade</taxon>
        <taxon>NPAAA clade</taxon>
        <taxon>Hologalegina</taxon>
        <taxon>IRL clade</taxon>
        <taxon>Trifolieae</taxon>
        <taxon>Trifolium</taxon>
    </lineage>
</organism>
<reference evidence="8 9" key="1">
    <citation type="journal article" date="2018" name="Front. Plant Sci.">
        <title>Red Clover (Trifolium pratense) and Zigzag Clover (T. medium) - A Picture of Genomic Similarities and Differences.</title>
        <authorList>
            <person name="Dluhosova J."/>
            <person name="Istvanek J."/>
            <person name="Nedelnik J."/>
            <person name="Repkova J."/>
        </authorList>
    </citation>
    <scope>NUCLEOTIDE SEQUENCE [LARGE SCALE GENOMIC DNA]</scope>
    <source>
        <strain evidence="9">cv. 10/8</strain>
        <tissue evidence="8">Leaf</tissue>
    </source>
</reference>
<feature type="region of interest" description="Disordered" evidence="6">
    <location>
        <begin position="98"/>
        <end position="144"/>
    </location>
</feature>
<evidence type="ECO:0000313" key="9">
    <source>
        <dbReference type="Proteomes" id="UP000265520"/>
    </source>
</evidence>
<dbReference type="AlphaFoldDB" id="A0A392MUX9"/>
<dbReference type="InterPro" id="IPR000571">
    <property type="entry name" value="Znf_CCCH"/>
</dbReference>
<feature type="region of interest" description="Disordered" evidence="6">
    <location>
        <begin position="1"/>
        <end position="77"/>
    </location>
</feature>
<dbReference type="InterPro" id="IPR045137">
    <property type="entry name" value="RBM26/27"/>
</dbReference>
<keyword evidence="4" id="KW-0694">RNA-binding</keyword>
<dbReference type="PANTHER" id="PTHR14398:SF0">
    <property type="entry name" value="ZINC FINGER PROTEIN SWM"/>
    <property type="match status" value="1"/>
</dbReference>
<evidence type="ECO:0000256" key="1">
    <source>
        <dbReference type="ARBA" id="ARBA00022723"/>
    </source>
</evidence>
<dbReference type="GO" id="GO:0003723">
    <property type="term" value="F:RNA binding"/>
    <property type="evidence" value="ECO:0007669"/>
    <property type="project" value="UniProtKB-KW"/>
</dbReference>
<dbReference type="InterPro" id="IPR036855">
    <property type="entry name" value="Znf_CCCH_sf"/>
</dbReference>
<gene>
    <name evidence="8" type="ORF">A2U01_0011404</name>
</gene>
<sequence>MELKASSPKPESVAPSDCASDPEETEVSDDDDDDRNHKHRKKEDHSQSLERDVSDPVINRPFRKRNKNFGNHHPFRENESMTFETMKTYSDATTDRDFYSKFERRRPGMTSVPRTPFDMSQRIRPNQSFAGDPGAGRGRGRESGFWNQRESRFSSMDVASQMVQQGPIHPALYTGRGLPNISNAQNASWNTFGLIPAVPNGGLDMLHPMGLQGTLRPPINSSINVNIPRQRCRDFEERGFCLRGDMCPMEHGVNRIVIEDVQSLQL</sequence>
<accession>A0A392MUX9</accession>
<comment type="caution">
    <text evidence="8">The sequence shown here is derived from an EMBL/GenBank/DDBJ whole genome shotgun (WGS) entry which is preliminary data.</text>
</comment>
<keyword evidence="3 5" id="KW-0862">Zinc</keyword>
<proteinExistence type="predicted"/>
<evidence type="ECO:0000256" key="6">
    <source>
        <dbReference type="SAM" id="MobiDB-lite"/>
    </source>
</evidence>
<keyword evidence="1 5" id="KW-0479">Metal-binding</keyword>
<feature type="zinc finger region" description="C3H1-type" evidence="5">
    <location>
        <begin position="226"/>
        <end position="254"/>
    </location>
</feature>
<dbReference type="EMBL" id="LXQA010018425">
    <property type="protein sequence ID" value="MCH90488.1"/>
    <property type="molecule type" value="Genomic_DNA"/>
</dbReference>
<evidence type="ECO:0000256" key="3">
    <source>
        <dbReference type="ARBA" id="ARBA00022833"/>
    </source>
</evidence>
<dbReference type="GO" id="GO:0008270">
    <property type="term" value="F:zinc ion binding"/>
    <property type="evidence" value="ECO:0007669"/>
    <property type="project" value="UniProtKB-KW"/>
</dbReference>
<dbReference type="PANTHER" id="PTHR14398">
    <property type="entry name" value="RNA RECOGNITION RRM/RNP DOMAIN"/>
    <property type="match status" value="1"/>
</dbReference>
<evidence type="ECO:0000256" key="5">
    <source>
        <dbReference type="PROSITE-ProRule" id="PRU00723"/>
    </source>
</evidence>
<protein>
    <submittedName>
        <fullName evidence="8">Zinc finger CCCH domain-containing protein 41-like</fullName>
    </submittedName>
</protein>